<protein>
    <submittedName>
        <fullName evidence="2">Uncharacterized protein</fullName>
    </submittedName>
</protein>
<dbReference type="PANTHER" id="PTHR34414:SF1">
    <property type="entry name" value="SUBTILISIN-LIKE SERINE PROTEASE"/>
    <property type="match status" value="1"/>
</dbReference>
<accession>A0A6A5TEW9</accession>
<keyword evidence="1" id="KW-0472">Membrane</keyword>
<keyword evidence="3" id="KW-1185">Reference proteome</keyword>
<organism evidence="2 3">
    <name type="scientific">Byssothecium circinans</name>
    <dbReference type="NCBI Taxonomy" id="147558"/>
    <lineage>
        <taxon>Eukaryota</taxon>
        <taxon>Fungi</taxon>
        <taxon>Dikarya</taxon>
        <taxon>Ascomycota</taxon>
        <taxon>Pezizomycotina</taxon>
        <taxon>Dothideomycetes</taxon>
        <taxon>Pleosporomycetidae</taxon>
        <taxon>Pleosporales</taxon>
        <taxon>Massarineae</taxon>
        <taxon>Massarinaceae</taxon>
        <taxon>Byssothecium</taxon>
    </lineage>
</organism>
<dbReference type="Proteomes" id="UP000800035">
    <property type="component" value="Unassembled WGS sequence"/>
</dbReference>
<feature type="transmembrane region" description="Helical" evidence="1">
    <location>
        <begin position="156"/>
        <end position="177"/>
    </location>
</feature>
<dbReference type="PANTHER" id="PTHR34414">
    <property type="entry name" value="HET DOMAIN-CONTAINING PROTEIN-RELATED"/>
    <property type="match status" value="1"/>
</dbReference>
<dbReference type="Pfam" id="PF20246">
    <property type="entry name" value="DUF6601"/>
    <property type="match status" value="1"/>
</dbReference>
<feature type="transmembrane region" description="Helical" evidence="1">
    <location>
        <begin position="197"/>
        <end position="223"/>
    </location>
</feature>
<evidence type="ECO:0000313" key="3">
    <source>
        <dbReference type="Proteomes" id="UP000800035"/>
    </source>
</evidence>
<dbReference type="AlphaFoldDB" id="A0A6A5TEW9"/>
<reference evidence="2" key="1">
    <citation type="journal article" date="2020" name="Stud. Mycol.">
        <title>101 Dothideomycetes genomes: a test case for predicting lifestyles and emergence of pathogens.</title>
        <authorList>
            <person name="Haridas S."/>
            <person name="Albert R."/>
            <person name="Binder M."/>
            <person name="Bloem J."/>
            <person name="Labutti K."/>
            <person name="Salamov A."/>
            <person name="Andreopoulos B."/>
            <person name="Baker S."/>
            <person name="Barry K."/>
            <person name="Bills G."/>
            <person name="Bluhm B."/>
            <person name="Cannon C."/>
            <person name="Castanera R."/>
            <person name="Culley D."/>
            <person name="Daum C."/>
            <person name="Ezra D."/>
            <person name="Gonzalez J."/>
            <person name="Henrissat B."/>
            <person name="Kuo A."/>
            <person name="Liang C."/>
            <person name="Lipzen A."/>
            <person name="Lutzoni F."/>
            <person name="Magnuson J."/>
            <person name="Mondo S."/>
            <person name="Nolan M."/>
            <person name="Ohm R."/>
            <person name="Pangilinan J."/>
            <person name="Park H.-J."/>
            <person name="Ramirez L."/>
            <person name="Alfaro M."/>
            <person name="Sun H."/>
            <person name="Tritt A."/>
            <person name="Yoshinaga Y."/>
            <person name="Zwiers L.-H."/>
            <person name="Turgeon B."/>
            <person name="Goodwin S."/>
            <person name="Spatafora J."/>
            <person name="Crous P."/>
            <person name="Grigoriev I."/>
        </authorList>
    </citation>
    <scope>NUCLEOTIDE SEQUENCE</scope>
    <source>
        <strain evidence="2">CBS 675.92</strain>
    </source>
</reference>
<proteinExistence type="predicted"/>
<evidence type="ECO:0000256" key="1">
    <source>
        <dbReference type="SAM" id="Phobius"/>
    </source>
</evidence>
<name>A0A6A5TEW9_9PLEO</name>
<gene>
    <name evidence="2" type="ORF">CC80DRAFT_496167</name>
</gene>
<dbReference type="EMBL" id="ML977018">
    <property type="protein sequence ID" value="KAF1951353.1"/>
    <property type="molecule type" value="Genomic_DNA"/>
</dbReference>
<sequence length="245" mass="28276">MHLVWSRARIFIKPLPRFLLEPQFWEEHLSCKDKCKCSPASPPGSGCSAECEEAQLRKWALGFLLSYAALISHEIDFYIAKESHLLPCQTSWMQWKTLVREILEHNAIYDRINQRYIYGELRLNRLNAIYRLTGRAIFRGYQSEYSQYSSFFRVNFTWLASVLAYVVIVLTAMQVGLATKALGDDDAFQAVSYGFTVFAMVAPLAAMMLVLAIFLCLFVYNWIQTLKFSKVRQRELNRSRGAAVL</sequence>
<keyword evidence="1" id="KW-1133">Transmembrane helix</keyword>
<dbReference type="OrthoDB" id="5086500at2759"/>
<keyword evidence="1" id="KW-0812">Transmembrane</keyword>
<dbReference type="InterPro" id="IPR046536">
    <property type="entry name" value="DUF6601"/>
</dbReference>
<evidence type="ECO:0000313" key="2">
    <source>
        <dbReference type="EMBL" id="KAF1951353.1"/>
    </source>
</evidence>